<reference evidence="1 2" key="1">
    <citation type="submission" date="2017-07" db="EMBL/GenBank/DDBJ databases">
        <title>Niveispirillum cyanobacteriorum sp. nov., isolated from cyanobacterial aggregates in a eutrophic lake.</title>
        <authorList>
            <person name="Cai H."/>
        </authorList>
    </citation>
    <scope>NUCLEOTIDE SEQUENCE [LARGE SCALE GENOMIC DNA]</scope>
    <source>
        <strain evidence="2">TH1-14</strain>
    </source>
</reference>
<evidence type="ECO:0000313" key="1">
    <source>
        <dbReference type="EMBL" id="OYQ36826.1"/>
    </source>
</evidence>
<accession>A0A255Z5U7</accession>
<evidence type="ECO:0000313" key="2">
    <source>
        <dbReference type="Proteomes" id="UP000216998"/>
    </source>
</evidence>
<dbReference type="Proteomes" id="UP000216998">
    <property type="component" value="Unassembled WGS sequence"/>
</dbReference>
<dbReference type="SUPFAM" id="SSF47413">
    <property type="entry name" value="lambda repressor-like DNA-binding domains"/>
    <property type="match status" value="1"/>
</dbReference>
<protein>
    <submittedName>
        <fullName evidence="1">Uncharacterized protein</fullName>
    </submittedName>
</protein>
<proteinExistence type="predicted"/>
<keyword evidence="2" id="KW-1185">Reference proteome</keyword>
<sequence>MSKDKNRLQAPYFLDELIDTAARLRAAPHDLRLRDDMDRGIRETDQEIQYAAWLAMGDDEDLEWALRRVGWTGLDAPPITELPVTLEERAQIYVGLHLEEISSSCDEQGVVDLLAARGYKTTGDAVPDLLAGARYLDQPLGRAWARVVGEVHFRVDASLQERPDDPVALGLSRFLQQQFSWIREARDPEAFRRARIAAGLKSSQLAARMGVSYQLLYGFEVGQFLIPFRHRRRLDQIALSDQRQAA</sequence>
<dbReference type="InterPro" id="IPR001387">
    <property type="entry name" value="Cro/C1-type_HTH"/>
</dbReference>
<dbReference type="CDD" id="cd00093">
    <property type="entry name" value="HTH_XRE"/>
    <property type="match status" value="1"/>
</dbReference>
<organism evidence="1 2">
    <name type="scientific">Niveispirillum lacus</name>
    <dbReference type="NCBI Taxonomy" id="1981099"/>
    <lineage>
        <taxon>Bacteria</taxon>
        <taxon>Pseudomonadati</taxon>
        <taxon>Pseudomonadota</taxon>
        <taxon>Alphaproteobacteria</taxon>
        <taxon>Rhodospirillales</taxon>
        <taxon>Azospirillaceae</taxon>
        <taxon>Niveispirillum</taxon>
    </lineage>
</organism>
<name>A0A255Z5U7_9PROT</name>
<gene>
    <name evidence="1" type="ORF">CHU95_03390</name>
</gene>
<dbReference type="AlphaFoldDB" id="A0A255Z5U7"/>
<dbReference type="RefSeq" id="WP_094453741.1">
    <property type="nucleotide sequence ID" value="NZ_NOXU01000020.1"/>
</dbReference>
<comment type="caution">
    <text evidence="1">The sequence shown here is derived from an EMBL/GenBank/DDBJ whole genome shotgun (WGS) entry which is preliminary data.</text>
</comment>
<dbReference type="GO" id="GO:0003677">
    <property type="term" value="F:DNA binding"/>
    <property type="evidence" value="ECO:0007669"/>
    <property type="project" value="InterPro"/>
</dbReference>
<dbReference type="InterPro" id="IPR010982">
    <property type="entry name" value="Lambda_DNA-bd_dom_sf"/>
</dbReference>
<dbReference type="EMBL" id="NOXU01000020">
    <property type="protein sequence ID" value="OYQ36826.1"/>
    <property type="molecule type" value="Genomic_DNA"/>
</dbReference>